<evidence type="ECO:0000313" key="2">
    <source>
        <dbReference type="Proteomes" id="UP001501170"/>
    </source>
</evidence>
<gene>
    <name evidence="1" type="ORF">GCM10009855_30330</name>
</gene>
<accession>A0ABP5UWK8</accession>
<evidence type="ECO:0000313" key="1">
    <source>
        <dbReference type="EMBL" id="GAA2388138.1"/>
    </source>
</evidence>
<protein>
    <recommendedName>
        <fullName evidence="3">Phospholipase A2</fullName>
    </recommendedName>
</protein>
<keyword evidence="2" id="KW-1185">Reference proteome</keyword>
<comment type="caution">
    <text evidence="1">The sequence shown here is derived from an EMBL/GenBank/DDBJ whole genome shotgun (WGS) entry which is preliminary data.</text>
</comment>
<dbReference type="InterPro" id="IPR036444">
    <property type="entry name" value="PLipase_A2_dom_sf"/>
</dbReference>
<evidence type="ECO:0008006" key="3">
    <source>
        <dbReference type="Google" id="ProtNLM"/>
    </source>
</evidence>
<proteinExistence type="predicted"/>
<sequence>MTVGVLGLLPISSALADSHRAAPPARPATAAERAIADLVGDRPLDAMRDLPADFSRRLGYRPVVIDGRPLNPAGDCSSPVPLPDRFTDACRAHDLGYDLLRYSDSTGRPAGAWARTALDGRLIDDMHAVCDDPLCHAAAETARTGLAVNTWRQHSGPPVRESGGTIVLGYLSRTAETVGLR</sequence>
<dbReference type="SUPFAM" id="SSF48619">
    <property type="entry name" value="Phospholipase A2, PLA2"/>
    <property type="match status" value="1"/>
</dbReference>
<dbReference type="Gene3D" id="1.20.90.10">
    <property type="entry name" value="Phospholipase A2 domain"/>
    <property type="match status" value="1"/>
</dbReference>
<organism evidence="1 2">
    <name type="scientific">Gordonia cholesterolivorans</name>
    <dbReference type="NCBI Taxonomy" id="559625"/>
    <lineage>
        <taxon>Bacteria</taxon>
        <taxon>Bacillati</taxon>
        <taxon>Actinomycetota</taxon>
        <taxon>Actinomycetes</taxon>
        <taxon>Mycobacteriales</taxon>
        <taxon>Gordoniaceae</taxon>
        <taxon>Gordonia</taxon>
    </lineage>
</organism>
<name>A0ABP5UWK8_9ACTN</name>
<dbReference type="EMBL" id="BAAARB010000019">
    <property type="protein sequence ID" value="GAA2388138.1"/>
    <property type="molecule type" value="Genomic_DNA"/>
</dbReference>
<dbReference type="Proteomes" id="UP001501170">
    <property type="component" value="Unassembled WGS sequence"/>
</dbReference>
<reference evidence="2" key="1">
    <citation type="journal article" date="2019" name="Int. J. Syst. Evol. Microbiol.">
        <title>The Global Catalogue of Microorganisms (GCM) 10K type strain sequencing project: providing services to taxonomists for standard genome sequencing and annotation.</title>
        <authorList>
            <consortium name="The Broad Institute Genomics Platform"/>
            <consortium name="The Broad Institute Genome Sequencing Center for Infectious Disease"/>
            <person name="Wu L."/>
            <person name="Ma J."/>
        </authorList>
    </citation>
    <scope>NUCLEOTIDE SEQUENCE [LARGE SCALE GENOMIC DNA]</scope>
    <source>
        <strain evidence="2">JCM 16227</strain>
    </source>
</reference>